<proteinExistence type="predicted"/>
<dbReference type="Proteomes" id="UP000077315">
    <property type="component" value="Unassembled WGS sequence"/>
</dbReference>
<name>A0A162U1R9_PHYB8</name>
<dbReference type="InParanoid" id="A0A162U1R9"/>
<dbReference type="RefSeq" id="XP_018289663.1">
    <property type="nucleotide sequence ID" value="XM_018436307.1"/>
</dbReference>
<dbReference type="GeneID" id="28997213"/>
<dbReference type="PANTHER" id="PTHR31912">
    <property type="entry name" value="IP13529P"/>
    <property type="match status" value="1"/>
</dbReference>
<dbReference type="STRING" id="763407.A0A162U1R9"/>
<protein>
    <submittedName>
        <fullName evidence="1">Uncharacterized protein</fullName>
    </submittedName>
</protein>
<organism evidence="1 2">
    <name type="scientific">Phycomyces blakesleeanus (strain ATCC 8743b / DSM 1359 / FGSC 10004 / NBRC 33097 / NRRL 1555)</name>
    <dbReference type="NCBI Taxonomy" id="763407"/>
    <lineage>
        <taxon>Eukaryota</taxon>
        <taxon>Fungi</taxon>
        <taxon>Fungi incertae sedis</taxon>
        <taxon>Mucoromycota</taxon>
        <taxon>Mucoromycotina</taxon>
        <taxon>Mucoromycetes</taxon>
        <taxon>Mucorales</taxon>
        <taxon>Phycomycetaceae</taxon>
        <taxon>Phycomyces</taxon>
    </lineage>
</organism>
<accession>A0A162U1R9</accession>
<dbReference type="EMBL" id="KV440985">
    <property type="protein sequence ID" value="OAD71623.1"/>
    <property type="molecule type" value="Genomic_DNA"/>
</dbReference>
<dbReference type="PANTHER" id="PTHR31912:SF34">
    <property type="entry name" value="NOTOCHORD-RELATED PROTEIN"/>
    <property type="match status" value="1"/>
</dbReference>
<keyword evidence="2" id="KW-1185">Reference proteome</keyword>
<gene>
    <name evidence="1" type="ORF">PHYBLDRAFT_170283</name>
</gene>
<evidence type="ECO:0000313" key="1">
    <source>
        <dbReference type="EMBL" id="OAD71623.1"/>
    </source>
</evidence>
<dbReference type="AlphaFoldDB" id="A0A162U1R9"/>
<evidence type="ECO:0000313" key="2">
    <source>
        <dbReference type="Proteomes" id="UP000077315"/>
    </source>
</evidence>
<reference evidence="2" key="1">
    <citation type="submission" date="2015-06" db="EMBL/GenBank/DDBJ databases">
        <title>Expansion of signal transduction pathways in fungi by whole-genome duplication.</title>
        <authorList>
            <consortium name="DOE Joint Genome Institute"/>
            <person name="Corrochano L.M."/>
            <person name="Kuo A."/>
            <person name="Marcet-Houben M."/>
            <person name="Polaino S."/>
            <person name="Salamov A."/>
            <person name="Villalobos J.M."/>
            <person name="Alvarez M.I."/>
            <person name="Avalos J."/>
            <person name="Benito E.P."/>
            <person name="Benoit I."/>
            <person name="Burger G."/>
            <person name="Camino L.P."/>
            <person name="Canovas D."/>
            <person name="Cerda-Olmedo E."/>
            <person name="Cheng J.-F."/>
            <person name="Dominguez A."/>
            <person name="Elias M."/>
            <person name="Eslava A.P."/>
            <person name="Glaser F."/>
            <person name="Grimwood J."/>
            <person name="Gutierrez G."/>
            <person name="Heitman J."/>
            <person name="Henrissat B."/>
            <person name="Iturriaga E.A."/>
            <person name="Lang B.F."/>
            <person name="Lavin J.L."/>
            <person name="Lee S."/>
            <person name="Li W."/>
            <person name="Lindquist E."/>
            <person name="Lopez-Garcia S."/>
            <person name="Luque E.M."/>
            <person name="Marcos A.T."/>
            <person name="Martin J."/>
            <person name="McCluskey K."/>
            <person name="Medina H.R."/>
            <person name="Miralles-Duran A."/>
            <person name="Miyazaki A."/>
            <person name="Munoz-Torres E."/>
            <person name="Oguiza J.A."/>
            <person name="Ohm R."/>
            <person name="Olmedo M."/>
            <person name="Orejas M."/>
            <person name="Ortiz-Castellanos L."/>
            <person name="Pisabarro A.G."/>
            <person name="Rodriguez-Romero J."/>
            <person name="Ruiz-Herrera J."/>
            <person name="Ruiz-Vazquez R."/>
            <person name="Sanz C."/>
            <person name="Schackwitz W."/>
            <person name="Schmutz J."/>
            <person name="Shahriari M."/>
            <person name="Shelest E."/>
            <person name="Silva-Franco F."/>
            <person name="Soanes D."/>
            <person name="Syed K."/>
            <person name="Tagua V.G."/>
            <person name="Talbot N.J."/>
            <person name="Thon M."/>
            <person name="De vries R.P."/>
            <person name="Wiebenga A."/>
            <person name="Yadav J.S."/>
            <person name="Braun E.L."/>
            <person name="Baker S."/>
            <person name="Garre V."/>
            <person name="Horwitz B."/>
            <person name="Torres-Martinez S."/>
            <person name="Idnurm A."/>
            <person name="Herrera-Estrella A."/>
            <person name="Gabaldon T."/>
            <person name="Grigoriev I.V."/>
        </authorList>
    </citation>
    <scope>NUCLEOTIDE SEQUENCE [LARGE SCALE GENOMIC DNA]</scope>
    <source>
        <strain evidence="2">NRRL 1555(-)</strain>
    </source>
</reference>
<sequence>MEAKARNFATCIPTGIQGLTDKHHDLLYKEYCLKILVPSEDDTSDNWSKQYNPYKSWSMKFAAMSYEELCMAINILLLGIVQKRNGYSGLSLLPTLVKNFKKLENGMVMYSAEHGEYVLVVAPLLLIEADTPCHSELCGILGPATLLPCRKCYCVLRRNVFLEVKEYFLKKHMPRTWKHYVMANSTDKRETIMPDVLGTNTPVNARALSFMNHSSGCLLELKAFDPSKDTPVEILHTILLGTAKYLINELVKKNLKPHPDKLERLANGLKEHDISTGLSRKDFKVLLQILPGALLRDFSDNQKIETILPCFVELGHLCSLVFVRQIESRFEEYITQVNHAVNSLIAKLHESDMANVANLKHLPLSTKPKTHNMIHLTEDIRRFGPALNFETEKGEQFNKYIREHLIRTNQLNTLRDICHKFTKQAVMQHIFANGS</sequence>
<dbReference type="VEuPathDB" id="FungiDB:PHYBLDRAFT_170283"/>
<dbReference type="OrthoDB" id="2262863at2759"/>